<organism evidence="1 2">
    <name type="scientific">Amanita muscaria (strain Koide BX008)</name>
    <dbReference type="NCBI Taxonomy" id="946122"/>
    <lineage>
        <taxon>Eukaryota</taxon>
        <taxon>Fungi</taxon>
        <taxon>Dikarya</taxon>
        <taxon>Basidiomycota</taxon>
        <taxon>Agaricomycotina</taxon>
        <taxon>Agaricomycetes</taxon>
        <taxon>Agaricomycetidae</taxon>
        <taxon>Agaricales</taxon>
        <taxon>Pluteineae</taxon>
        <taxon>Amanitaceae</taxon>
        <taxon>Amanita</taxon>
    </lineage>
</organism>
<keyword evidence="2" id="KW-1185">Reference proteome</keyword>
<protein>
    <submittedName>
        <fullName evidence="1">Uncharacterized protein</fullName>
    </submittedName>
</protein>
<evidence type="ECO:0000313" key="2">
    <source>
        <dbReference type="Proteomes" id="UP000054549"/>
    </source>
</evidence>
<sequence length="98" mass="11203">MHFKKGPKVTFSFKFALRTKPISKVLVRTTIHAQSHRSFFIMAFVLGKSVQDICVAYTPNRSRGKPEIQVRFLKARRVPRKVSLSFSLPTIPVDSENV</sequence>
<evidence type="ECO:0000313" key="1">
    <source>
        <dbReference type="EMBL" id="KIL61122.1"/>
    </source>
</evidence>
<dbReference type="HOGENOM" id="CLU_2333200_0_0_1"/>
<dbReference type="InParanoid" id="A0A0C2WI12"/>
<dbReference type="AlphaFoldDB" id="A0A0C2WI12"/>
<dbReference type="EMBL" id="KN818288">
    <property type="protein sequence ID" value="KIL61122.1"/>
    <property type="molecule type" value="Genomic_DNA"/>
</dbReference>
<gene>
    <name evidence="1" type="ORF">M378DRAFT_866705</name>
</gene>
<dbReference type="Proteomes" id="UP000054549">
    <property type="component" value="Unassembled WGS sequence"/>
</dbReference>
<name>A0A0C2WI12_AMAMK</name>
<accession>A0A0C2WI12</accession>
<proteinExistence type="predicted"/>
<reference evidence="1 2" key="1">
    <citation type="submission" date="2014-04" db="EMBL/GenBank/DDBJ databases">
        <title>Evolutionary Origins and Diversification of the Mycorrhizal Mutualists.</title>
        <authorList>
            <consortium name="DOE Joint Genome Institute"/>
            <consortium name="Mycorrhizal Genomics Consortium"/>
            <person name="Kohler A."/>
            <person name="Kuo A."/>
            <person name="Nagy L.G."/>
            <person name="Floudas D."/>
            <person name="Copeland A."/>
            <person name="Barry K.W."/>
            <person name="Cichocki N."/>
            <person name="Veneault-Fourrey C."/>
            <person name="LaButti K."/>
            <person name="Lindquist E.A."/>
            <person name="Lipzen A."/>
            <person name="Lundell T."/>
            <person name="Morin E."/>
            <person name="Murat C."/>
            <person name="Riley R."/>
            <person name="Ohm R."/>
            <person name="Sun H."/>
            <person name="Tunlid A."/>
            <person name="Henrissat B."/>
            <person name="Grigoriev I.V."/>
            <person name="Hibbett D.S."/>
            <person name="Martin F."/>
        </authorList>
    </citation>
    <scope>NUCLEOTIDE SEQUENCE [LARGE SCALE GENOMIC DNA]</scope>
    <source>
        <strain evidence="1 2">Koide BX008</strain>
    </source>
</reference>